<protein>
    <recommendedName>
        <fullName evidence="9">Lipoprotein signal peptidase</fullName>
        <ecNumber evidence="9">3.4.23.36</ecNumber>
    </recommendedName>
    <alternativeName>
        <fullName evidence="9">Prolipoprotein signal peptidase</fullName>
    </alternativeName>
    <alternativeName>
        <fullName evidence="9">Signal peptidase II</fullName>
        <shortName evidence="9">SPase II</shortName>
    </alternativeName>
</protein>
<gene>
    <name evidence="9 12" type="primary">lspA</name>
    <name evidence="12" type="ORF">ENV62_05740</name>
</gene>
<keyword evidence="3 9" id="KW-0645">Protease</keyword>
<comment type="caution">
    <text evidence="9">Lacks conserved residue(s) required for the propagation of feature annotation.</text>
</comment>
<accession>A0A7C3SIY8</accession>
<dbReference type="NCBIfam" id="TIGR00077">
    <property type="entry name" value="lspA"/>
    <property type="match status" value="1"/>
</dbReference>
<dbReference type="GO" id="GO:0004190">
    <property type="term" value="F:aspartic-type endopeptidase activity"/>
    <property type="evidence" value="ECO:0007669"/>
    <property type="project" value="UniProtKB-UniRule"/>
</dbReference>
<dbReference type="PANTHER" id="PTHR33695:SF1">
    <property type="entry name" value="LIPOPROTEIN SIGNAL PEPTIDASE"/>
    <property type="match status" value="1"/>
</dbReference>
<feature type="transmembrane region" description="Helical" evidence="9">
    <location>
        <begin position="131"/>
        <end position="154"/>
    </location>
</feature>
<keyword evidence="5 9" id="KW-0064">Aspartyl protease</keyword>
<comment type="catalytic activity">
    <reaction evidence="9 10">
        <text>Release of signal peptides from bacterial membrane prolipoproteins. Hydrolyzes -Xaa-Yaa-Zaa-|-(S,diacylglyceryl)Cys-, in which Xaa is hydrophobic (preferably Leu), and Yaa (Ala or Ser) and Zaa (Gly or Ala) have small, neutral side chains.</text>
        <dbReference type="EC" id="3.4.23.36"/>
    </reaction>
</comment>
<evidence type="ECO:0000256" key="10">
    <source>
        <dbReference type="RuleBase" id="RU000594"/>
    </source>
</evidence>
<organism evidence="12">
    <name type="scientific">Desulfobacca acetoxidans</name>
    <dbReference type="NCBI Taxonomy" id="60893"/>
    <lineage>
        <taxon>Bacteria</taxon>
        <taxon>Pseudomonadati</taxon>
        <taxon>Thermodesulfobacteriota</taxon>
        <taxon>Desulfobaccia</taxon>
        <taxon>Desulfobaccales</taxon>
        <taxon>Desulfobaccaceae</taxon>
        <taxon>Desulfobacca</taxon>
    </lineage>
</organism>
<dbReference type="Pfam" id="PF01252">
    <property type="entry name" value="Peptidase_A8"/>
    <property type="match status" value="1"/>
</dbReference>
<evidence type="ECO:0000256" key="1">
    <source>
        <dbReference type="ARBA" id="ARBA00006139"/>
    </source>
</evidence>
<dbReference type="EMBL" id="DTHB01000043">
    <property type="protein sequence ID" value="HGB14720.1"/>
    <property type="molecule type" value="Genomic_DNA"/>
</dbReference>
<evidence type="ECO:0000256" key="7">
    <source>
        <dbReference type="ARBA" id="ARBA00022989"/>
    </source>
</evidence>
<evidence type="ECO:0000256" key="9">
    <source>
        <dbReference type="HAMAP-Rule" id="MF_00161"/>
    </source>
</evidence>
<comment type="pathway">
    <text evidence="9">Protein modification; lipoprotein biosynthesis (signal peptide cleavage).</text>
</comment>
<feature type="transmembrane region" description="Helical" evidence="9">
    <location>
        <begin position="65"/>
        <end position="86"/>
    </location>
</feature>
<sequence>MTRKAAILLPILVVGVFLDQLTKLLVVRHLPLGGQVPVIQGFFNLVHVRNRGAAFGLLANLSVQFAWLFFILTTLLVLGVVGYLWWRLPDSDRLAALGYSLIMAGALGNLIDRVRLWEVIDFLDFYLGRHHWPAFNVADSLVCLGAGVLIWLILTEEKRKDASHPL</sequence>
<comment type="subcellular location">
    <subcellularLocation>
        <location evidence="9">Cell membrane</location>
        <topology evidence="9">Multi-pass membrane protein</topology>
    </subcellularLocation>
</comment>
<dbReference type="UniPathway" id="UPA00665"/>
<proteinExistence type="inferred from homology"/>
<keyword evidence="4 9" id="KW-0812">Transmembrane</keyword>
<feature type="transmembrane region" description="Helical" evidence="9">
    <location>
        <begin position="93"/>
        <end position="111"/>
    </location>
</feature>
<keyword evidence="6 9" id="KW-0378">Hydrolase</keyword>
<dbReference type="GO" id="GO:0006508">
    <property type="term" value="P:proteolysis"/>
    <property type="evidence" value="ECO:0007669"/>
    <property type="project" value="UniProtKB-KW"/>
</dbReference>
<evidence type="ECO:0000256" key="11">
    <source>
        <dbReference type="RuleBase" id="RU004181"/>
    </source>
</evidence>
<evidence type="ECO:0000313" key="12">
    <source>
        <dbReference type="EMBL" id="HGB14720.1"/>
    </source>
</evidence>
<reference evidence="12" key="1">
    <citation type="journal article" date="2020" name="mSystems">
        <title>Genome- and Community-Level Interaction Insights into Carbon Utilization and Element Cycling Functions of Hydrothermarchaeota in Hydrothermal Sediment.</title>
        <authorList>
            <person name="Zhou Z."/>
            <person name="Liu Y."/>
            <person name="Xu W."/>
            <person name="Pan J."/>
            <person name="Luo Z.H."/>
            <person name="Li M."/>
        </authorList>
    </citation>
    <scope>NUCLEOTIDE SEQUENCE [LARGE SCALE GENOMIC DNA]</scope>
    <source>
        <strain evidence="12">SpSt-776</strain>
    </source>
</reference>
<feature type="active site" evidence="9">
    <location>
        <position position="121"/>
    </location>
</feature>
<evidence type="ECO:0000256" key="5">
    <source>
        <dbReference type="ARBA" id="ARBA00022750"/>
    </source>
</evidence>
<dbReference type="EC" id="3.4.23.36" evidence="9"/>
<dbReference type="InterPro" id="IPR001872">
    <property type="entry name" value="Peptidase_A8"/>
</dbReference>
<dbReference type="PANTHER" id="PTHR33695">
    <property type="entry name" value="LIPOPROTEIN SIGNAL PEPTIDASE"/>
    <property type="match status" value="1"/>
</dbReference>
<keyword evidence="2 9" id="KW-1003">Cell membrane</keyword>
<dbReference type="PRINTS" id="PR00781">
    <property type="entry name" value="LIPOSIGPTASE"/>
</dbReference>
<evidence type="ECO:0000256" key="8">
    <source>
        <dbReference type="ARBA" id="ARBA00023136"/>
    </source>
</evidence>
<keyword evidence="7 9" id="KW-1133">Transmembrane helix</keyword>
<evidence type="ECO:0000256" key="4">
    <source>
        <dbReference type="ARBA" id="ARBA00022692"/>
    </source>
</evidence>
<dbReference type="GO" id="GO:0005886">
    <property type="term" value="C:plasma membrane"/>
    <property type="evidence" value="ECO:0007669"/>
    <property type="project" value="UniProtKB-SubCell"/>
</dbReference>
<evidence type="ECO:0000256" key="2">
    <source>
        <dbReference type="ARBA" id="ARBA00022475"/>
    </source>
</evidence>
<dbReference type="PROSITE" id="PS00855">
    <property type="entry name" value="SPASE_II"/>
    <property type="match status" value="1"/>
</dbReference>
<evidence type="ECO:0000256" key="3">
    <source>
        <dbReference type="ARBA" id="ARBA00022670"/>
    </source>
</evidence>
<dbReference type="AlphaFoldDB" id="A0A7C3SIY8"/>
<comment type="function">
    <text evidence="9 10">This protein specifically catalyzes the removal of signal peptides from prolipoproteins.</text>
</comment>
<dbReference type="HAMAP" id="MF_00161">
    <property type="entry name" value="LspA"/>
    <property type="match status" value="1"/>
</dbReference>
<feature type="active site" evidence="9">
    <location>
        <position position="139"/>
    </location>
</feature>
<comment type="caution">
    <text evidence="12">The sequence shown here is derived from an EMBL/GenBank/DDBJ whole genome shotgun (WGS) entry which is preliminary data.</text>
</comment>
<name>A0A7C3SIY8_9BACT</name>
<evidence type="ECO:0000256" key="6">
    <source>
        <dbReference type="ARBA" id="ARBA00022801"/>
    </source>
</evidence>
<comment type="similarity">
    <text evidence="1 9 11">Belongs to the peptidase A8 family.</text>
</comment>
<keyword evidence="8 9" id="KW-0472">Membrane</keyword>